<dbReference type="EMBL" id="JAESVP010000005">
    <property type="protein sequence ID" value="MBL4928886.1"/>
    <property type="molecule type" value="Genomic_DNA"/>
</dbReference>
<dbReference type="Proteomes" id="UP000619033">
    <property type="component" value="Unassembled WGS sequence"/>
</dbReference>
<dbReference type="CDD" id="cd00293">
    <property type="entry name" value="USP-like"/>
    <property type="match status" value="1"/>
</dbReference>
<dbReference type="AlphaFoldDB" id="A0A8J7MSR9"/>
<gene>
    <name evidence="4" type="ORF">JI744_12285</name>
</gene>
<keyword evidence="2" id="KW-0175">Coiled coil</keyword>
<evidence type="ECO:0000313" key="4">
    <source>
        <dbReference type="EMBL" id="MBL4928886.1"/>
    </source>
</evidence>
<evidence type="ECO:0000256" key="1">
    <source>
        <dbReference type="ARBA" id="ARBA00008791"/>
    </source>
</evidence>
<dbReference type="Gene3D" id="3.40.50.12370">
    <property type="match status" value="1"/>
</dbReference>
<comment type="similarity">
    <text evidence="1">Belongs to the universal stress protein A family.</text>
</comment>
<dbReference type="PRINTS" id="PR01438">
    <property type="entry name" value="UNVRSLSTRESS"/>
</dbReference>
<evidence type="ECO:0000259" key="3">
    <source>
        <dbReference type="Pfam" id="PF00582"/>
    </source>
</evidence>
<feature type="domain" description="UspA" evidence="3">
    <location>
        <begin position="218"/>
        <end position="282"/>
    </location>
</feature>
<name>A0A8J7MSR9_9RHOB</name>
<protein>
    <submittedName>
        <fullName evidence="4">Universal stress protein</fullName>
    </submittedName>
</protein>
<evidence type="ECO:0000313" key="5">
    <source>
        <dbReference type="Proteomes" id="UP000619033"/>
    </source>
</evidence>
<dbReference type="Pfam" id="PF00582">
    <property type="entry name" value="Usp"/>
    <property type="match status" value="1"/>
</dbReference>
<feature type="coiled-coil region" evidence="2">
    <location>
        <begin position="55"/>
        <end position="82"/>
    </location>
</feature>
<dbReference type="PANTHER" id="PTHR46268">
    <property type="entry name" value="STRESS RESPONSE PROTEIN NHAX"/>
    <property type="match status" value="1"/>
</dbReference>
<dbReference type="SUPFAM" id="SSF52402">
    <property type="entry name" value="Adenine nucleotide alpha hydrolases-like"/>
    <property type="match status" value="2"/>
</dbReference>
<accession>A0A8J7MSR9</accession>
<keyword evidence="5" id="KW-1185">Reference proteome</keyword>
<proteinExistence type="inferred from homology"/>
<organism evidence="4 5">
    <name type="scientific">Fuscibacter oryzae</name>
    <dbReference type="NCBI Taxonomy" id="2803939"/>
    <lineage>
        <taxon>Bacteria</taxon>
        <taxon>Pseudomonadati</taxon>
        <taxon>Pseudomonadota</taxon>
        <taxon>Alphaproteobacteria</taxon>
        <taxon>Rhodobacterales</taxon>
        <taxon>Paracoccaceae</taxon>
        <taxon>Fuscibacter</taxon>
    </lineage>
</organism>
<reference evidence="4" key="1">
    <citation type="submission" date="2021-01" db="EMBL/GenBank/DDBJ databases">
        <title>Genome seq and assembly of Tabrizicola sp. KVB23.</title>
        <authorList>
            <person name="Chhetri G."/>
        </authorList>
    </citation>
    <scope>NUCLEOTIDE SEQUENCE</scope>
    <source>
        <strain evidence="4">KVB23</strain>
    </source>
</reference>
<dbReference type="RefSeq" id="WP_202661348.1">
    <property type="nucleotide sequence ID" value="NZ_JAESVP010000005.1"/>
</dbReference>
<dbReference type="InterPro" id="IPR006016">
    <property type="entry name" value="UspA"/>
</dbReference>
<evidence type="ECO:0000256" key="2">
    <source>
        <dbReference type="SAM" id="Coils"/>
    </source>
</evidence>
<dbReference type="PANTHER" id="PTHR46268:SF15">
    <property type="entry name" value="UNIVERSAL STRESS PROTEIN HP_0031"/>
    <property type="match status" value="1"/>
</dbReference>
<sequence length="282" mass="29961">MAYKSLLTVLNFVADVPGTIAAASRLARSQDAHLDILVLGIDRTQLGYTYIGSGAELMQIAIERAEEDARTIEAAVTEALKAEPEDLRYSVEAAVTQIGALTDLVAQRARFADLVVLARPYGAGKGADSEAVVEAALFEGRVPVIVLPTQGLPENPVPRRIVLAWNQGAEAMAAARAALPFLKSADKVDITVVDPPQHGPERSDPGGHLCQMLVRHGAKAEVSVLAKSLPKVSEVIARHVADIDADLLVMGAYGHSRFREAILGGATRAMLEQAQVPVLLAR</sequence>
<comment type="caution">
    <text evidence="4">The sequence shown here is derived from an EMBL/GenBank/DDBJ whole genome shotgun (WGS) entry which is preliminary data.</text>
</comment>
<dbReference type="InterPro" id="IPR006015">
    <property type="entry name" value="Universal_stress_UspA"/>
</dbReference>